<feature type="transmembrane region" description="Helical" evidence="8">
    <location>
        <begin position="676"/>
        <end position="702"/>
    </location>
</feature>
<organism evidence="9 10">
    <name type="scientific">Amanita muscaria (strain Koide BX008)</name>
    <dbReference type="NCBI Taxonomy" id="946122"/>
    <lineage>
        <taxon>Eukaryota</taxon>
        <taxon>Fungi</taxon>
        <taxon>Dikarya</taxon>
        <taxon>Basidiomycota</taxon>
        <taxon>Agaricomycotina</taxon>
        <taxon>Agaricomycetes</taxon>
        <taxon>Agaricomycetidae</taxon>
        <taxon>Agaricales</taxon>
        <taxon>Pluteineae</taxon>
        <taxon>Amanitaceae</taxon>
        <taxon>Amanita</taxon>
    </lineage>
</organism>
<dbReference type="InParanoid" id="A0A0C2TH60"/>
<dbReference type="CDD" id="cd03684">
    <property type="entry name" value="ClC_3_like"/>
    <property type="match status" value="1"/>
</dbReference>
<dbReference type="AlphaFoldDB" id="A0A0C2TH60"/>
<evidence type="ECO:0000256" key="2">
    <source>
        <dbReference type="ARBA" id="ARBA00022448"/>
    </source>
</evidence>
<gene>
    <name evidence="9" type="ORF">M378DRAFT_10243</name>
</gene>
<keyword evidence="6 8" id="KW-0472">Membrane</keyword>
<keyword evidence="5" id="KW-0406">Ion transport</keyword>
<feature type="transmembrane region" description="Helical" evidence="8">
    <location>
        <begin position="708"/>
        <end position="725"/>
    </location>
</feature>
<dbReference type="Pfam" id="PF00654">
    <property type="entry name" value="Voltage_CLC"/>
    <property type="match status" value="1"/>
</dbReference>
<dbReference type="SUPFAM" id="SSF54631">
    <property type="entry name" value="CBS-domain pair"/>
    <property type="match status" value="1"/>
</dbReference>
<name>A0A0C2TH60_AMAMK</name>
<evidence type="ECO:0000256" key="4">
    <source>
        <dbReference type="ARBA" id="ARBA00022989"/>
    </source>
</evidence>
<feature type="transmembrane region" description="Helical" evidence="8">
    <location>
        <begin position="194"/>
        <end position="215"/>
    </location>
</feature>
<evidence type="ECO:0000256" key="5">
    <source>
        <dbReference type="ARBA" id="ARBA00023065"/>
    </source>
</evidence>
<evidence type="ECO:0000256" key="6">
    <source>
        <dbReference type="ARBA" id="ARBA00023136"/>
    </source>
</evidence>
<evidence type="ECO:0000256" key="3">
    <source>
        <dbReference type="ARBA" id="ARBA00022692"/>
    </source>
</evidence>
<feature type="transmembrane region" description="Helical" evidence="8">
    <location>
        <begin position="604"/>
        <end position="625"/>
    </location>
</feature>
<proteinExistence type="predicted"/>
<dbReference type="OrthoDB" id="431497at2759"/>
<dbReference type="GO" id="GO:0005794">
    <property type="term" value="C:Golgi apparatus"/>
    <property type="evidence" value="ECO:0007669"/>
    <property type="project" value="TreeGrafter"/>
</dbReference>
<comment type="subcellular location">
    <subcellularLocation>
        <location evidence="1">Membrane</location>
        <topology evidence="1">Multi-pass membrane protein</topology>
    </subcellularLocation>
</comment>
<feature type="transmembrane region" description="Helical" evidence="8">
    <location>
        <begin position="430"/>
        <end position="453"/>
    </location>
</feature>
<dbReference type="EMBL" id="KN818237">
    <property type="protein sequence ID" value="KIL66254.1"/>
    <property type="molecule type" value="Genomic_DNA"/>
</dbReference>
<feature type="transmembrane region" description="Helical" evidence="8">
    <location>
        <begin position="504"/>
        <end position="523"/>
    </location>
</feature>
<dbReference type="InterPro" id="IPR001807">
    <property type="entry name" value="ClC"/>
</dbReference>
<accession>A0A0C2TH60</accession>
<keyword evidence="3 8" id="KW-0812">Transmembrane</keyword>
<evidence type="ECO:0000256" key="1">
    <source>
        <dbReference type="ARBA" id="ARBA00004141"/>
    </source>
</evidence>
<feature type="transmembrane region" description="Helical" evidence="8">
    <location>
        <begin position="286"/>
        <end position="307"/>
    </location>
</feature>
<dbReference type="GO" id="GO:0005886">
    <property type="term" value="C:plasma membrane"/>
    <property type="evidence" value="ECO:0007669"/>
    <property type="project" value="TreeGrafter"/>
</dbReference>
<dbReference type="PRINTS" id="PR00762">
    <property type="entry name" value="CLCHANNEL"/>
</dbReference>
<dbReference type="GO" id="GO:0005769">
    <property type="term" value="C:early endosome"/>
    <property type="evidence" value="ECO:0007669"/>
    <property type="project" value="TreeGrafter"/>
</dbReference>
<feature type="transmembrane region" description="Helical" evidence="8">
    <location>
        <begin position="631"/>
        <end position="655"/>
    </location>
</feature>
<keyword evidence="4 8" id="KW-1133">Transmembrane helix</keyword>
<dbReference type="Proteomes" id="UP000054549">
    <property type="component" value="Unassembled WGS sequence"/>
</dbReference>
<dbReference type="SUPFAM" id="SSF81340">
    <property type="entry name" value="Clc chloride channel"/>
    <property type="match status" value="1"/>
</dbReference>
<dbReference type="FunFam" id="1.10.3080.10:FF:000013">
    <property type="entry name" value="Voltage-gated chloride channel (ClcA)"/>
    <property type="match status" value="1"/>
</dbReference>
<dbReference type="Gene3D" id="1.10.3080.10">
    <property type="entry name" value="Clc chloride channel"/>
    <property type="match status" value="1"/>
</dbReference>
<reference evidence="9 10" key="1">
    <citation type="submission" date="2014-04" db="EMBL/GenBank/DDBJ databases">
        <title>Evolutionary Origins and Diversification of the Mycorrhizal Mutualists.</title>
        <authorList>
            <consortium name="DOE Joint Genome Institute"/>
            <consortium name="Mycorrhizal Genomics Consortium"/>
            <person name="Kohler A."/>
            <person name="Kuo A."/>
            <person name="Nagy L.G."/>
            <person name="Floudas D."/>
            <person name="Copeland A."/>
            <person name="Barry K.W."/>
            <person name="Cichocki N."/>
            <person name="Veneault-Fourrey C."/>
            <person name="LaButti K."/>
            <person name="Lindquist E.A."/>
            <person name="Lipzen A."/>
            <person name="Lundell T."/>
            <person name="Morin E."/>
            <person name="Murat C."/>
            <person name="Riley R."/>
            <person name="Ohm R."/>
            <person name="Sun H."/>
            <person name="Tunlid A."/>
            <person name="Henrissat B."/>
            <person name="Grigoriev I.V."/>
            <person name="Hibbett D.S."/>
            <person name="Martin F."/>
        </authorList>
    </citation>
    <scope>NUCLEOTIDE SEQUENCE [LARGE SCALE GENOMIC DNA]</scope>
    <source>
        <strain evidence="9 10">Koide BX008</strain>
    </source>
</reference>
<evidence type="ECO:0000256" key="7">
    <source>
        <dbReference type="ARBA" id="ARBA00023214"/>
    </source>
</evidence>
<dbReference type="InterPro" id="IPR014743">
    <property type="entry name" value="Cl-channel_core"/>
</dbReference>
<dbReference type="HOGENOM" id="CLU_003181_2_0_1"/>
<dbReference type="PANTHER" id="PTHR45711:SF6">
    <property type="entry name" value="CHLORIDE CHANNEL PROTEIN"/>
    <property type="match status" value="1"/>
</dbReference>
<keyword evidence="10" id="KW-1185">Reference proteome</keyword>
<keyword evidence="7" id="KW-0868">Chloride</keyword>
<feature type="transmembrane region" description="Helical" evidence="8">
    <location>
        <begin position="543"/>
        <end position="562"/>
    </location>
</feature>
<evidence type="ECO:0000256" key="8">
    <source>
        <dbReference type="SAM" id="Phobius"/>
    </source>
</evidence>
<dbReference type="STRING" id="946122.A0A0C2TH60"/>
<protein>
    <submittedName>
        <fullName evidence="9">Uncharacterized protein</fullName>
    </submittedName>
</protein>
<dbReference type="GO" id="GO:0005247">
    <property type="term" value="F:voltage-gated chloride channel activity"/>
    <property type="evidence" value="ECO:0007669"/>
    <property type="project" value="TreeGrafter"/>
</dbReference>
<dbReference type="PANTHER" id="PTHR45711">
    <property type="entry name" value="CHLORIDE CHANNEL PROTEIN"/>
    <property type="match status" value="1"/>
</dbReference>
<keyword evidence="2" id="KW-0813">Transport</keyword>
<evidence type="ECO:0000313" key="9">
    <source>
        <dbReference type="EMBL" id="KIL66254.1"/>
    </source>
</evidence>
<evidence type="ECO:0000313" key="10">
    <source>
        <dbReference type="Proteomes" id="UP000054549"/>
    </source>
</evidence>
<sequence length="928" mass="102100">MPLGPGTQSSDPLGPPSSTTWRRERLLRIGSSIIVPPTGDIDADTRDQIVNSPLQRFSTENSSLQEADGFPSYGTISRSIHGLTNRRSFASFKQSVPLLRSLSNATIQSNLSTKRDITSRLNAQRPISAYDVALRAKDGGEQEADARINGIRVWYSSYSSIDWLHDAIKDSVRFSRLRKRKSLRAKIRLFFDKSLGWVIVTIVGLLTALVAFLVVRSEQWFFHFKDGYCKDSWWLARGFCCPGLDEILANGSYYPYTEENCEAWTTWADVISPTTKDVLAYNVVQYISYSVIAVILALTSCILTIRFTNSSSFVTRKESGVLSPIFEEDMDSSKGQAVVDEVVPTRRKTMYYAAGSGIPEIKTILSGFVIHGYLGGRTLVTKSVGLALSVGSGLSLGKEGPFVHIASCIGNIVSRFSSKYENNEAKRREILSAACAAGVAVAFGAPIGGTLFSLEEVSYFFPPKVMWRSFFCATIAAITLKMLDPFGTGKLVLFQVTYDRDWHSYELLPFLLLGVFGGVYGAYFSKLNYRWCRDVRNKTFLQSHPKLEVLVITLITTALCFLNPYTRMGGTELVYILFSECRPGNTREGLCVVDPGSFAAIWPIVRAIGVAMIVKAALTIVTFGIKLPAGIFVPTLGVGACAGRILGIGMQWLQLQYPNAILFRSCGGDLNCIVPGLYAMVGAAAALSGVTRTTVSLAVIMFELTDTLTYAVPIMLSVLVAKTVADALEPKGIYDLVIELSQLPYLDSKHEYLWGNLQISDVTQRDVEVIRLDRENTVRTLCNQLLRLVASGQDDGGFPVLRKDSGTLDGLRLAGFIGTNELEHALSIVADNGDDQIHFDAARTHDLASSSISSLLESNSVQDPFDFAPYMDQAPLTIQSNSPMELLHQFFVKLGAKYVIVTDSEGYYEGVIDKKTWLAFLSDLEEKA</sequence>
<dbReference type="InterPro" id="IPR046342">
    <property type="entry name" value="CBS_dom_sf"/>
</dbReference>